<dbReference type="SUPFAM" id="SSF54928">
    <property type="entry name" value="RNA-binding domain, RBD"/>
    <property type="match status" value="1"/>
</dbReference>
<dbReference type="InterPro" id="IPR035979">
    <property type="entry name" value="RBD_domain_sf"/>
</dbReference>
<accession>A0A0L0SWC7</accession>
<dbReference type="InterPro" id="IPR012677">
    <property type="entry name" value="Nucleotide-bd_a/b_plait_sf"/>
</dbReference>
<dbReference type="GO" id="GO:0003723">
    <property type="term" value="F:RNA binding"/>
    <property type="evidence" value="ECO:0007669"/>
    <property type="project" value="UniProtKB-UniRule"/>
</dbReference>
<dbReference type="AlphaFoldDB" id="A0A0L0SWC7"/>
<gene>
    <name evidence="5" type="ORF">AMAG_19505</name>
</gene>
<evidence type="ECO:0000313" key="6">
    <source>
        <dbReference type="Proteomes" id="UP000054350"/>
    </source>
</evidence>
<dbReference type="VEuPathDB" id="FungiDB:AMAG_19505"/>
<keyword evidence="1" id="KW-0677">Repeat</keyword>
<keyword evidence="6" id="KW-1185">Reference proteome</keyword>
<name>A0A0L0SWC7_ALLM3</name>
<dbReference type="PANTHER" id="PTHR13976">
    <property type="entry name" value="HETEROGENEOUS NUCLEAR RIBONUCLEOPROTEIN-RELATED"/>
    <property type="match status" value="1"/>
</dbReference>
<evidence type="ECO:0000259" key="4">
    <source>
        <dbReference type="PROSITE" id="PS50102"/>
    </source>
</evidence>
<evidence type="ECO:0000313" key="5">
    <source>
        <dbReference type="EMBL" id="KNE66776.1"/>
    </source>
</evidence>
<dbReference type="PROSITE" id="PS50102">
    <property type="entry name" value="RRM"/>
    <property type="match status" value="1"/>
</dbReference>
<reference evidence="5 6" key="1">
    <citation type="submission" date="2009-11" db="EMBL/GenBank/DDBJ databases">
        <title>Annotation of Allomyces macrogynus ATCC 38327.</title>
        <authorList>
            <consortium name="The Broad Institute Genome Sequencing Platform"/>
            <person name="Russ C."/>
            <person name="Cuomo C."/>
            <person name="Burger G."/>
            <person name="Gray M.W."/>
            <person name="Holland P.W.H."/>
            <person name="King N."/>
            <person name="Lang F.B.F."/>
            <person name="Roger A.J."/>
            <person name="Ruiz-Trillo I."/>
            <person name="Young S.K."/>
            <person name="Zeng Q."/>
            <person name="Gargeya S."/>
            <person name="Fitzgerald M."/>
            <person name="Haas B."/>
            <person name="Abouelleil A."/>
            <person name="Alvarado L."/>
            <person name="Arachchi H.M."/>
            <person name="Berlin A."/>
            <person name="Chapman S.B."/>
            <person name="Gearin G."/>
            <person name="Goldberg J."/>
            <person name="Griggs A."/>
            <person name="Gujja S."/>
            <person name="Hansen M."/>
            <person name="Heiman D."/>
            <person name="Howarth C."/>
            <person name="Larimer J."/>
            <person name="Lui A."/>
            <person name="MacDonald P.J.P."/>
            <person name="McCowen C."/>
            <person name="Montmayeur A."/>
            <person name="Murphy C."/>
            <person name="Neiman D."/>
            <person name="Pearson M."/>
            <person name="Priest M."/>
            <person name="Roberts A."/>
            <person name="Saif S."/>
            <person name="Shea T."/>
            <person name="Sisk P."/>
            <person name="Stolte C."/>
            <person name="Sykes S."/>
            <person name="Wortman J."/>
            <person name="Nusbaum C."/>
            <person name="Birren B."/>
        </authorList>
    </citation>
    <scope>NUCLEOTIDE SEQUENCE [LARGE SCALE GENOMIC DNA]</scope>
    <source>
        <strain evidence="5 6">ATCC 38327</strain>
    </source>
</reference>
<dbReference type="STRING" id="578462.A0A0L0SWC7"/>
<evidence type="ECO:0000256" key="3">
    <source>
        <dbReference type="PROSITE-ProRule" id="PRU00176"/>
    </source>
</evidence>
<feature type="domain" description="RRM" evidence="4">
    <location>
        <begin position="65"/>
        <end position="148"/>
    </location>
</feature>
<evidence type="ECO:0000256" key="1">
    <source>
        <dbReference type="ARBA" id="ARBA00022737"/>
    </source>
</evidence>
<dbReference type="EMBL" id="GG745351">
    <property type="protein sequence ID" value="KNE66776.1"/>
    <property type="molecule type" value="Genomic_DNA"/>
</dbReference>
<dbReference type="InterPro" id="IPR050666">
    <property type="entry name" value="ESRP"/>
</dbReference>
<protein>
    <recommendedName>
        <fullName evidence="4">RRM domain-containing protein</fullName>
    </recommendedName>
</protein>
<evidence type="ECO:0000256" key="2">
    <source>
        <dbReference type="ARBA" id="ARBA00022884"/>
    </source>
</evidence>
<reference evidence="6" key="2">
    <citation type="submission" date="2009-11" db="EMBL/GenBank/DDBJ databases">
        <title>The Genome Sequence of Allomyces macrogynus strain ATCC 38327.</title>
        <authorList>
            <consortium name="The Broad Institute Genome Sequencing Platform"/>
            <person name="Russ C."/>
            <person name="Cuomo C."/>
            <person name="Shea T."/>
            <person name="Young S.K."/>
            <person name="Zeng Q."/>
            <person name="Koehrsen M."/>
            <person name="Haas B."/>
            <person name="Borodovsky M."/>
            <person name="Guigo R."/>
            <person name="Alvarado L."/>
            <person name="Berlin A."/>
            <person name="Borenstein D."/>
            <person name="Chen Z."/>
            <person name="Engels R."/>
            <person name="Freedman E."/>
            <person name="Gellesch M."/>
            <person name="Goldberg J."/>
            <person name="Griggs A."/>
            <person name="Gujja S."/>
            <person name="Heiman D."/>
            <person name="Hepburn T."/>
            <person name="Howarth C."/>
            <person name="Jen D."/>
            <person name="Larson L."/>
            <person name="Lewis B."/>
            <person name="Mehta T."/>
            <person name="Park D."/>
            <person name="Pearson M."/>
            <person name="Roberts A."/>
            <person name="Saif S."/>
            <person name="Shenoy N."/>
            <person name="Sisk P."/>
            <person name="Stolte C."/>
            <person name="Sykes S."/>
            <person name="Walk T."/>
            <person name="White J."/>
            <person name="Yandava C."/>
            <person name="Burger G."/>
            <person name="Gray M.W."/>
            <person name="Holland P.W.H."/>
            <person name="King N."/>
            <person name="Lang F.B.F."/>
            <person name="Roger A.J."/>
            <person name="Ruiz-Trillo I."/>
            <person name="Lander E."/>
            <person name="Nusbaum C."/>
        </authorList>
    </citation>
    <scope>NUCLEOTIDE SEQUENCE [LARGE SCALE GENOMIC DNA]</scope>
    <source>
        <strain evidence="6">ATCC 38327</strain>
    </source>
</reference>
<dbReference type="InterPro" id="IPR000504">
    <property type="entry name" value="RRM_dom"/>
</dbReference>
<proteinExistence type="predicted"/>
<organism evidence="5 6">
    <name type="scientific">Allomyces macrogynus (strain ATCC 38327)</name>
    <name type="common">Allomyces javanicus var. macrogynus</name>
    <dbReference type="NCBI Taxonomy" id="578462"/>
    <lineage>
        <taxon>Eukaryota</taxon>
        <taxon>Fungi</taxon>
        <taxon>Fungi incertae sedis</taxon>
        <taxon>Blastocladiomycota</taxon>
        <taxon>Blastocladiomycetes</taxon>
        <taxon>Blastocladiales</taxon>
        <taxon>Blastocladiaceae</taxon>
        <taxon>Allomyces</taxon>
    </lineage>
</organism>
<keyword evidence="2 3" id="KW-0694">RNA-binding</keyword>
<dbReference type="OrthoDB" id="336240at2759"/>
<dbReference type="Gene3D" id="3.30.70.330">
    <property type="match status" value="1"/>
</dbReference>
<sequence length="169" mass="18481">MNVYSLPLPPPHIDYGPRCTQCGVYVDAPGPACTHPPTCQACLFASPKPCANCTSVGLLEPVKYPVVKMSNIPWDVTQRDIQDYFSPTQIPSIGGLPLVHVLMVRESGKTKSDAFVELPTISHLGEALHDRQRRILRGRIVTLTPSSQEELMRAVFPAFPGSWNGVDAT</sequence>
<dbReference type="CDD" id="cd12254">
    <property type="entry name" value="RRM_hnRNPH_ESRPs_RBM12_like"/>
    <property type="match status" value="1"/>
</dbReference>
<dbReference type="Proteomes" id="UP000054350">
    <property type="component" value="Unassembled WGS sequence"/>
</dbReference>